<comment type="similarity">
    <text evidence="2">Belongs to the OmpP1/FadL family.</text>
</comment>
<keyword evidence="3" id="KW-1134">Transmembrane beta strand</keyword>
<dbReference type="Proteomes" id="UP000572540">
    <property type="component" value="Unassembled WGS sequence"/>
</dbReference>
<dbReference type="GO" id="GO:0015483">
    <property type="term" value="F:long-chain fatty acid transporting porin activity"/>
    <property type="evidence" value="ECO:0007669"/>
    <property type="project" value="TreeGrafter"/>
</dbReference>
<evidence type="ECO:0000256" key="3">
    <source>
        <dbReference type="ARBA" id="ARBA00022452"/>
    </source>
</evidence>
<evidence type="ECO:0000313" key="9">
    <source>
        <dbReference type="EMBL" id="NYH14068.1"/>
    </source>
</evidence>
<feature type="chain" id="PRO_5031536221" evidence="8">
    <location>
        <begin position="30"/>
        <end position="394"/>
    </location>
</feature>
<keyword evidence="7" id="KW-0998">Cell outer membrane</keyword>
<feature type="signal peptide" evidence="8">
    <location>
        <begin position="1"/>
        <end position="29"/>
    </location>
</feature>
<evidence type="ECO:0000256" key="1">
    <source>
        <dbReference type="ARBA" id="ARBA00004571"/>
    </source>
</evidence>
<protein>
    <submittedName>
        <fullName evidence="9">Long-chain fatty acid transport protein</fullName>
    </submittedName>
</protein>
<dbReference type="GO" id="GO:0009279">
    <property type="term" value="C:cell outer membrane"/>
    <property type="evidence" value="ECO:0007669"/>
    <property type="project" value="UniProtKB-SubCell"/>
</dbReference>
<dbReference type="InterPro" id="IPR005017">
    <property type="entry name" value="OMPP1/FadL/TodX"/>
</dbReference>
<dbReference type="Gene3D" id="2.40.160.60">
    <property type="entry name" value="Outer membrane protein transport protein (OMPP1/FadL/TodX)"/>
    <property type="match status" value="1"/>
</dbReference>
<evidence type="ECO:0000256" key="8">
    <source>
        <dbReference type="SAM" id="SignalP"/>
    </source>
</evidence>
<evidence type="ECO:0000256" key="6">
    <source>
        <dbReference type="ARBA" id="ARBA00023136"/>
    </source>
</evidence>
<sequence>MSKRFGGGSCARVLAISALAILPTKYAHAVDGIGLSGSGVKSAGMAGTSIAFPQDSTAAADNPAGMGLVGSRTDFGIQLLEPLTDFDYGSDSNKLHTGKVYPVPNGGANWQITPRLTLGVSLFGVGVGTSYGRPALPIAGAGVAQSSLQTAIAAPTVTYRITEHNIIGVSLALAYQRFSANGAIVPTQDGTLEPLPSHGVPNTFGYGARVGYIWQPTQEFTFGASYASRIRMGKLSGYDNDLLAGGGGRIDIGAQYGAGIAYKIIPDVTLAADWLHIEFSNTVIGSSQGFGWQNQDFFRIGAAWDVNSRWTLRTGFSRGNHPIGPSVVAQNLLSAMPVSTSVSVGATYRINRTDELNGVFEYGFPVTVTGDGASTGFSERTKTEVVGVSYGHSF</sequence>
<comment type="caution">
    <text evidence="9">The sequence shown here is derived from an EMBL/GenBank/DDBJ whole genome shotgun (WGS) entry which is preliminary data.</text>
</comment>
<evidence type="ECO:0000256" key="4">
    <source>
        <dbReference type="ARBA" id="ARBA00022692"/>
    </source>
</evidence>
<evidence type="ECO:0000256" key="7">
    <source>
        <dbReference type="ARBA" id="ARBA00023237"/>
    </source>
</evidence>
<dbReference type="PANTHER" id="PTHR35093:SF8">
    <property type="entry name" value="OUTER MEMBRANE PROTEIN NMB0088-RELATED"/>
    <property type="match status" value="1"/>
</dbReference>
<evidence type="ECO:0000256" key="5">
    <source>
        <dbReference type="ARBA" id="ARBA00022729"/>
    </source>
</evidence>
<accession>A0A7Y9W5H7</accession>
<keyword evidence="5 8" id="KW-0732">Signal</keyword>
<dbReference type="Pfam" id="PF03349">
    <property type="entry name" value="Toluene_X"/>
    <property type="match status" value="1"/>
</dbReference>
<name>A0A7Y9W5H7_9BURK</name>
<evidence type="ECO:0000256" key="2">
    <source>
        <dbReference type="ARBA" id="ARBA00008163"/>
    </source>
</evidence>
<reference evidence="9 10" key="1">
    <citation type="submission" date="2020-07" db="EMBL/GenBank/DDBJ databases">
        <title>Exploring microbial biodiversity for novel pathways involved in the catabolism of aromatic compounds derived from lignin.</title>
        <authorList>
            <person name="Elkins J."/>
        </authorList>
    </citation>
    <scope>NUCLEOTIDE SEQUENCE [LARGE SCALE GENOMIC DNA]</scope>
    <source>
        <strain evidence="9 10">H2C3B</strain>
    </source>
</reference>
<evidence type="ECO:0000313" key="10">
    <source>
        <dbReference type="Proteomes" id="UP000572540"/>
    </source>
</evidence>
<comment type="subcellular location">
    <subcellularLocation>
        <location evidence="1">Cell outer membrane</location>
        <topology evidence="1">Multi-pass membrane protein</topology>
    </subcellularLocation>
</comment>
<keyword evidence="4" id="KW-0812">Transmembrane</keyword>
<dbReference type="RefSeq" id="WP_179709254.1">
    <property type="nucleotide sequence ID" value="NZ_JACCAU010000001.1"/>
</dbReference>
<keyword evidence="6" id="KW-0472">Membrane</keyword>
<dbReference type="PANTHER" id="PTHR35093">
    <property type="entry name" value="OUTER MEMBRANE PROTEIN NMB0088-RELATED"/>
    <property type="match status" value="1"/>
</dbReference>
<proteinExistence type="inferred from homology"/>
<gene>
    <name evidence="9" type="ORF">GGD41_001296</name>
</gene>
<organism evidence="9 10">
    <name type="scientific">Paraburkholderia bryophila</name>
    <dbReference type="NCBI Taxonomy" id="420952"/>
    <lineage>
        <taxon>Bacteria</taxon>
        <taxon>Pseudomonadati</taxon>
        <taxon>Pseudomonadota</taxon>
        <taxon>Betaproteobacteria</taxon>
        <taxon>Burkholderiales</taxon>
        <taxon>Burkholderiaceae</taxon>
        <taxon>Paraburkholderia</taxon>
    </lineage>
</organism>
<dbReference type="SUPFAM" id="SSF56935">
    <property type="entry name" value="Porins"/>
    <property type="match status" value="1"/>
</dbReference>
<dbReference type="AlphaFoldDB" id="A0A7Y9W5H7"/>
<dbReference type="EMBL" id="JACCAU010000001">
    <property type="protein sequence ID" value="NYH14068.1"/>
    <property type="molecule type" value="Genomic_DNA"/>
</dbReference>